<evidence type="ECO:0000256" key="1">
    <source>
        <dbReference type="SAM" id="MobiDB-lite"/>
    </source>
</evidence>
<reference evidence="3" key="1">
    <citation type="submission" date="2024-07" db="EMBL/GenBank/DDBJ databases">
        <title>Two chromosome-level genome assemblies of Korean endemic species Abeliophyllum distichum and Forsythia ovata (Oleaceae).</title>
        <authorList>
            <person name="Jang H."/>
        </authorList>
    </citation>
    <scope>NUCLEOTIDE SEQUENCE [LARGE SCALE GENOMIC DNA]</scope>
</reference>
<organism evidence="2 3">
    <name type="scientific">Abeliophyllum distichum</name>
    <dbReference type="NCBI Taxonomy" id="126358"/>
    <lineage>
        <taxon>Eukaryota</taxon>
        <taxon>Viridiplantae</taxon>
        <taxon>Streptophyta</taxon>
        <taxon>Embryophyta</taxon>
        <taxon>Tracheophyta</taxon>
        <taxon>Spermatophyta</taxon>
        <taxon>Magnoliopsida</taxon>
        <taxon>eudicotyledons</taxon>
        <taxon>Gunneridae</taxon>
        <taxon>Pentapetalae</taxon>
        <taxon>asterids</taxon>
        <taxon>lamiids</taxon>
        <taxon>Lamiales</taxon>
        <taxon>Oleaceae</taxon>
        <taxon>Forsythieae</taxon>
        <taxon>Abeliophyllum</taxon>
    </lineage>
</organism>
<feature type="region of interest" description="Disordered" evidence="1">
    <location>
        <begin position="272"/>
        <end position="298"/>
    </location>
</feature>
<comment type="caution">
    <text evidence="2">The sequence shown here is derived from an EMBL/GenBank/DDBJ whole genome shotgun (WGS) entry which is preliminary data.</text>
</comment>
<proteinExistence type="predicted"/>
<gene>
    <name evidence="2" type="ORF">Adt_05890</name>
</gene>
<dbReference type="AlphaFoldDB" id="A0ABD1V5C7"/>
<feature type="compositionally biased region" description="Low complexity" evidence="1">
    <location>
        <begin position="14"/>
        <end position="24"/>
    </location>
</feature>
<dbReference type="Proteomes" id="UP001604336">
    <property type="component" value="Unassembled WGS sequence"/>
</dbReference>
<evidence type="ECO:0000313" key="3">
    <source>
        <dbReference type="Proteomes" id="UP001604336"/>
    </source>
</evidence>
<keyword evidence="3" id="KW-1185">Reference proteome</keyword>
<feature type="compositionally biased region" description="Polar residues" evidence="1">
    <location>
        <begin position="272"/>
        <end position="281"/>
    </location>
</feature>
<accession>A0ABD1V5C7</accession>
<sequence>MGQNAIRVKDVENPHINGNNGPNNGVFIPNIGPNLVRPREMPYVHQPKGFPFDPNAILRDQVIEIMQAQLAFGIRPIIQPMYRKPYPDWVDQAYPWPRGCYQSGRITFESKKKMAVDEYPFPQPVDVNMVILNLDKFGLLRFKLVVDDGEDKPRPSAFERLKGKAVWSVLKPTGKNKVVNQNVLEDKEEENIEELAKESIEKECIGKSRFEHRRKDEDEHDSEQLITIQFGTLLRVMASNYLFANQFKKKKSNDVMKKETTKVACVLECGEGTSNRGQVTHDNSEEEDNGMTNIGRRD</sequence>
<dbReference type="EMBL" id="JBFOLK010000002">
    <property type="protein sequence ID" value="KAL2532539.1"/>
    <property type="molecule type" value="Genomic_DNA"/>
</dbReference>
<feature type="region of interest" description="Disordered" evidence="1">
    <location>
        <begin position="1"/>
        <end position="24"/>
    </location>
</feature>
<evidence type="ECO:0000313" key="2">
    <source>
        <dbReference type="EMBL" id="KAL2532539.1"/>
    </source>
</evidence>
<name>A0ABD1V5C7_9LAMI</name>
<protein>
    <submittedName>
        <fullName evidence="2">Retroelement</fullName>
    </submittedName>
</protein>